<dbReference type="Proteomes" id="UP000078551">
    <property type="component" value="Plasmid pRphaN771e"/>
</dbReference>
<dbReference type="Gene3D" id="3.40.50.300">
    <property type="entry name" value="P-loop containing nucleotide triphosphate hydrolases"/>
    <property type="match status" value="1"/>
</dbReference>
<comment type="subunit">
    <text evidence="7">The complex is probably composed of two ATP-binding proteins, two transmembrane proteins and a solute-binding protein.</text>
</comment>
<dbReference type="PANTHER" id="PTHR43869">
    <property type="entry name" value="GLYCINE BETAINE/PROLINE BETAINE TRANSPORT SYSTEM ATP-BINDING PROTEIN PROV"/>
    <property type="match status" value="1"/>
</dbReference>
<dbReference type="CDD" id="cd03294">
    <property type="entry name" value="ABC_Pro_Gly_Betaine"/>
    <property type="match status" value="1"/>
</dbReference>
<accession>A0ABN4QTP5</accession>
<evidence type="ECO:0000259" key="8">
    <source>
        <dbReference type="PROSITE" id="PS50893"/>
    </source>
</evidence>
<keyword evidence="7" id="KW-1003">Cell membrane</keyword>
<dbReference type="Pfam" id="PF00571">
    <property type="entry name" value="CBS"/>
    <property type="match status" value="1"/>
</dbReference>
<dbReference type="InterPro" id="IPR051921">
    <property type="entry name" value="ABC_osmolyte_uptake_ATP-bind"/>
</dbReference>
<dbReference type="PROSITE" id="PS00211">
    <property type="entry name" value="ABC_TRANSPORTER_1"/>
    <property type="match status" value="1"/>
</dbReference>
<sequence>MPRGRSNPRAATLKPKKEASAIGSKGIAMKTANIDANDVLIDCQSLWKVFGGKSAAAMKSIKERGLGKTEVLKEFNCVVGVSDASIQVRRGEIFCIMGLSGSGKSTLIRLLNKLITPSSGKVMVKGRDLASLSPVDLRQMRAKNIGMVFQSVALLPHRTVLENAAFGLEVQGIAKLERNKAAAAALEKVGLADWLSRYPSELSGGMQQRVGLARALASDPEIILMDEPFSALDPLIRRQLQDEFRQLTKALGKSAVFITHDLDEAIRIGDRIAIMKDGVIIQTGTAEEIILNPADAYVAEFVAGISRLHLIKAHSVMRSVAEFQQNAPNSDIASLARTTPDADIDELISLTMQSDRDAIAVVDKDQVVGVVTPRSLLMGVKGTSAHDLTAA</sequence>
<keyword evidence="2 7" id="KW-0813">Transport</keyword>
<geneLocation type="plasmid" evidence="10 11">
    <name>pRphaN771e</name>
</geneLocation>
<dbReference type="InterPro" id="IPR005892">
    <property type="entry name" value="Gly-betaine_transp_ATP-bd"/>
</dbReference>
<evidence type="ECO:0000256" key="7">
    <source>
        <dbReference type="RuleBase" id="RU369116"/>
    </source>
</evidence>
<evidence type="ECO:0000256" key="5">
    <source>
        <dbReference type="ARBA" id="ARBA00022970"/>
    </source>
</evidence>
<keyword evidence="5" id="KW-0029">Amino-acid transport</keyword>
<dbReference type="Pfam" id="PF00005">
    <property type="entry name" value="ABC_tran"/>
    <property type="match status" value="1"/>
</dbReference>
<dbReference type="InterPro" id="IPR003439">
    <property type="entry name" value="ABC_transporter-like_ATP-bd"/>
</dbReference>
<evidence type="ECO:0000259" key="9">
    <source>
        <dbReference type="PROSITE" id="PS51371"/>
    </source>
</evidence>
<dbReference type="InterPro" id="IPR027417">
    <property type="entry name" value="P-loop_NTPase"/>
</dbReference>
<keyword evidence="11" id="KW-1185">Reference proteome</keyword>
<keyword evidence="7" id="KW-0472">Membrane</keyword>
<dbReference type="EMBL" id="CP013573">
    <property type="protein sequence ID" value="ANL88837.1"/>
    <property type="molecule type" value="Genomic_DNA"/>
</dbReference>
<dbReference type="GO" id="GO:0005524">
    <property type="term" value="F:ATP binding"/>
    <property type="evidence" value="ECO:0007669"/>
    <property type="project" value="UniProtKB-KW"/>
</dbReference>
<dbReference type="NCBIfam" id="TIGR01186">
    <property type="entry name" value="proV"/>
    <property type="match status" value="1"/>
</dbReference>
<dbReference type="PROSITE" id="PS50893">
    <property type="entry name" value="ABC_TRANSPORTER_2"/>
    <property type="match status" value="1"/>
</dbReference>
<gene>
    <name evidence="10" type="ORF">AMC81_PE00592</name>
</gene>
<organism evidence="10 11">
    <name type="scientific">Rhizobium phaseoli</name>
    <dbReference type="NCBI Taxonomy" id="396"/>
    <lineage>
        <taxon>Bacteria</taxon>
        <taxon>Pseudomonadati</taxon>
        <taxon>Pseudomonadota</taxon>
        <taxon>Alphaproteobacteria</taxon>
        <taxon>Hyphomicrobiales</taxon>
        <taxon>Rhizobiaceae</taxon>
        <taxon>Rhizobium/Agrobacterium group</taxon>
        <taxon>Rhizobium</taxon>
    </lineage>
</organism>
<evidence type="ECO:0000313" key="10">
    <source>
        <dbReference type="EMBL" id="ANL88837.1"/>
    </source>
</evidence>
<evidence type="ECO:0000256" key="6">
    <source>
        <dbReference type="PROSITE-ProRule" id="PRU00703"/>
    </source>
</evidence>
<keyword evidence="6" id="KW-0129">CBS domain</keyword>
<dbReference type="SUPFAM" id="SSF52540">
    <property type="entry name" value="P-loop containing nucleoside triphosphate hydrolases"/>
    <property type="match status" value="1"/>
</dbReference>
<dbReference type="InterPro" id="IPR003593">
    <property type="entry name" value="AAA+_ATPase"/>
</dbReference>
<reference evidence="10 11" key="1">
    <citation type="submission" date="2015-11" db="EMBL/GenBank/DDBJ databases">
        <title>The limits of bacterial species coexistence and the symbiotic plasmid transference in sympatric Rhizobium populations.</title>
        <authorList>
            <person name="Perez-Carrascal O.M."/>
            <person name="VanInsberghe D."/>
            <person name="Juarez S."/>
            <person name="Polz M.F."/>
            <person name="Vinuesa P."/>
            <person name="Gonzalez V."/>
        </authorList>
    </citation>
    <scope>NUCLEOTIDE SEQUENCE [LARGE SCALE GENOMIC DNA]</scope>
    <source>
        <strain evidence="10 11">N771</strain>
        <plasmid evidence="10 11">pRphaN771e</plasmid>
    </source>
</reference>
<name>A0ABN4QTP5_9HYPH</name>
<dbReference type="EC" id="7.6.2.9" evidence="7"/>
<keyword evidence="3 7" id="KW-0547">Nucleotide-binding</keyword>
<dbReference type="PROSITE" id="PS51371">
    <property type="entry name" value="CBS"/>
    <property type="match status" value="1"/>
</dbReference>
<comment type="subcellular location">
    <subcellularLocation>
        <location evidence="7">Cell inner membrane</location>
        <topology evidence="7">Peripheral membrane protein</topology>
    </subcellularLocation>
</comment>
<evidence type="ECO:0000256" key="1">
    <source>
        <dbReference type="ARBA" id="ARBA00005417"/>
    </source>
</evidence>
<evidence type="ECO:0000256" key="3">
    <source>
        <dbReference type="ARBA" id="ARBA00022741"/>
    </source>
</evidence>
<dbReference type="InterPro" id="IPR000644">
    <property type="entry name" value="CBS_dom"/>
</dbReference>
<keyword evidence="7" id="KW-0997">Cell inner membrane</keyword>
<proteinExistence type="inferred from homology"/>
<comment type="similarity">
    <text evidence="1 7">Belongs to the ABC transporter superfamily.</text>
</comment>
<dbReference type="SMART" id="SM00382">
    <property type="entry name" value="AAA"/>
    <property type="match status" value="1"/>
</dbReference>
<keyword evidence="10" id="KW-0614">Plasmid</keyword>
<comment type="catalytic activity">
    <reaction evidence="7">
        <text>a quaternary ammonium(out) + ATP + H2O = a quaternary ammonium(in) + ADP + phosphate + H(+)</text>
        <dbReference type="Rhea" id="RHEA:11036"/>
        <dbReference type="ChEBI" id="CHEBI:15377"/>
        <dbReference type="ChEBI" id="CHEBI:15378"/>
        <dbReference type="ChEBI" id="CHEBI:30616"/>
        <dbReference type="ChEBI" id="CHEBI:35267"/>
        <dbReference type="ChEBI" id="CHEBI:43474"/>
        <dbReference type="ChEBI" id="CHEBI:456216"/>
    </reaction>
</comment>
<feature type="domain" description="CBS" evidence="9">
    <location>
        <begin position="328"/>
        <end position="388"/>
    </location>
</feature>
<evidence type="ECO:0000256" key="2">
    <source>
        <dbReference type="ARBA" id="ARBA00022448"/>
    </source>
</evidence>
<dbReference type="PANTHER" id="PTHR43869:SF1">
    <property type="entry name" value="GLYCINE BETAINE_PROLINE BETAINE TRANSPORT SYSTEM ATP-BINDING PROTEIN PROV"/>
    <property type="match status" value="1"/>
</dbReference>
<feature type="domain" description="ABC transporter" evidence="8">
    <location>
        <begin position="61"/>
        <end position="302"/>
    </location>
</feature>
<dbReference type="InterPro" id="IPR017871">
    <property type="entry name" value="ABC_transporter-like_CS"/>
</dbReference>
<protein>
    <recommendedName>
        <fullName evidence="7">Quaternary amine transport ATP-binding protein</fullName>
        <ecNumber evidence="7">7.6.2.9</ecNumber>
    </recommendedName>
</protein>
<keyword evidence="4 7" id="KW-0067">ATP-binding</keyword>
<evidence type="ECO:0000256" key="4">
    <source>
        <dbReference type="ARBA" id="ARBA00022840"/>
    </source>
</evidence>
<evidence type="ECO:0000313" key="11">
    <source>
        <dbReference type="Proteomes" id="UP000078551"/>
    </source>
</evidence>